<dbReference type="PROSITE" id="PS51083">
    <property type="entry name" value="ZF_HIT"/>
    <property type="match status" value="1"/>
</dbReference>
<dbReference type="Proteomes" id="UP001303647">
    <property type="component" value="Unassembled WGS sequence"/>
</dbReference>
<dbReference type="PANTHER" id="PTHR13483:SF11">
    <property type="entry name" value="ZINC FINGER HIT DOMAIN-CONTAINING PROTEIN 3"/>
    <property type="match status" value="1"/>
</dbReference>
<feature type="compositionally biased region" description="Polar residues" evidence="5">
    <location>
        <begin position="178"/>
        <end position="195"/>
    </location>
</feature>
<name>A0AAN7CRR8_9PEZI</name>
<dbReference type="Pfam" id="PF04438">
    <property type="entry name" value="zf-HIT"/>
    <property type="match status" value="1"/>
</dbReference>
<feature type="compositionally biased region" description="Basic and acidic residues" evidence="5">
    <location>
        <begin position="96"/>
        <end position="107"/>
    </location>
</feature>
<feature type="compositionally biased region" description="Polar residues" evidence="5">
    <location>
        <begin position="18"/>
        <end position="30"/>
    </location>
</feature>
<feature type="compositionally biased region" description="Low complexity" evidence="5">
    <location>
        <begin position="38"/>
        <end position="56"/>
    </location>
</feature>
<accession>A0AAN7CRR8</accession>
<evidence type="ECO:0000256" key="3">
    <source>
        <dbReference type="ARBA" id="ARBA00022833"/>
    </source>
</evidence>
<feature type="region of interest" description="Disordered" evidence="5">
    <location>
        <begin position="178"/>
        <end position="201"/>
    </location>
</feature>
<dbReference type="EMBL" id="MU857660">
    <property type="protein sequence ID" value="KAK4247104.1"/>
    <property type="molecule type" value="Genomic_DNA"/>
</dbReference>
<reference evidence="7" key="2">
    <citation type="submission" date="2023-05" db="EMBL/GenBank/DDBJ databases">
        <authorList>
            <consortium name="Lawrence Berkeley National Laboratory"/>
            <person name="Steindorff A."/>
            <person name="Hensen N."/>
            <person name="Bonometti L."/>
            <person name="Westerberg I."/>
            <person name="Brannstrom I.O."/>
            <person name="Guillou S."/>
            <person name="Cros-Aarteil S."/>
            <person name="Calhoun S."/>
            <person name="Haridas S."/>
            <person name="Kuo A."/>
            <person name="Mondo S."/>
            <person name="Pangilinan J."/>
            <person name="Riley R."/>
            <person name="Labutti K."/>
            <person name="Andreopoulos B."/>
            <person name="Lipzen A."/>
            <person name="Chen C."/>
            <person name="Yanf M."/>
            <person name="Daum C."/>
            <person name="Ng V."/>
            <person name="Clum A."/>
            <person name="Ohm R."/>
            <person name="Martin F."/>
            <person name="Silar P."/>
            <person name="Natvig D."/>
            <person name="Lalanne C."/>
            <person name="Gautier V."/>
            <person name="Ament-Velasquez S.L."/>
            <person name="Kruys A."/>
            <person name="Hutchinson M.I."/>
            <person name="Powell A.J."/>
            <person name="Barry K."/>
            <person name="Miller A.N."/>
            <person name="Grigoriev I.V."/>
            <person name="Debuchy R."/>
            <person name="Gladieux P."/>
            <person name="Thoren M.H."/>
            <person name="Johannesson H."/>
        </authorList>
    </citation>
    <scope>NUCLEOTIDE SEQUENCE</scope>
    <source>
        <strain evidence="7">CBS 359.72</strain>
    </source>
</reference>
<comment type="caution">
    <text evidence="7">The sequence shown here is derived from an EMBL/GenBank/DDBJ whole genome shotgun (WGS) entry which is preliminary data.</text>
</comment>
<dbReference type="GO" id="GO:0070761">
    <property type="term" value="C:pre-snoRNP complex"/>
    <property type="evidence" value="ECO:0007669"/>
    <property type="project" value="TreeGrafter"/>
</dbReference>
<proteinExistence type="predicted"/>
<gene>
    <name evidence="7" type="ORF">C7999DRAFT_14842</name>
</gene>
<keyword evidence="8" id="KW-1185">Reference proteome</keyword>
<dbReference type="GO" id="GO:0000492">
    <property type="term" value="P:box C/D snoRNP assembly"/>
    <property type="evidence" value="ECO:0007669"/>
    <property type="project" value="TreeGrafter"/>
</dbReference>
<dbReference type="AlphaFoldDB" id="A0AAN7CRR8"/>
<dbReference type="InterPro" id="IPR007529">
    <property type="entry name" value="Znf_HIT"/>
</dbReference>
<evidence type="ECO:0000256" key="2">
    <source>
        <dbReference type="ARBA" id="ARBA00022771"/>
    </source>
</evidence>
<organism evidence="7 8">
    <name type="scientific">Corynascus novoguineensis</name>
    <dbReference type="NCBI Taxonomy" id="1126955"/>
    <lineage>
        <taxon>Eukaryota</taxon>
        <taxon>Fungi</taxon>
        <taxon>Dikarya</taxon>
        <taxon>Ascomycota</taxon>
        <taxon>Pezizomycotina</taxon>
        <taxon>Sordariomycetes</taxon>
        <taxon>Sordariomycetidae</taxon>
        <taxon>Sordariales</taxon>
        <taxon>Chaetomiaceae</taxon>
        <taxon>Corynascus</taxon>
    </lineage>
</organism>
<reference evidence="7" key="1">
    <citation type="journal article" date="2023" name="Mol. Phylogenet. Evol.">
        <title>Genome-scale phylogeny and comparative genomics of the fungal order Sordariales.</title>
        <authorList>
            <person name="Hensen N."/>
            <person name="Bonometti L."/>
            <person name="Westerberg I."/>
            <person name="Brannstrom I.O."/>
            <person name="Guillou S."/>
            <person name="Cros-Aarteil S."/>
            <person name="Calhoun S."/>
            <person name="Haridas S."/>
            <person name="Kuo A."/>
            <person name="Mondo S."/>
            <person name="Pangilinan J."/>
            <person name="Riley R."/>
            <person name="LaButti K."/>
            <person name="Andreopoulos B."/>
            <person name="Lipzen A."/>
            <person name="Chen C."/>
            <person name="Yan M."/>
            <person name="Daum C."/>
            <person name="Ng V."/>
            <person name="Clum A."/>
            <person name="Steindorff A."/>
            <person name="Ohm R.A."/>
            <person name="Martin F."/>
            <person name="Silar P."/>
            <person name="Natvig D.O."/>
            <person name="Lalanne C."/>
            <person name="Gautier V."/>
            <person name="Ament-Velasquez S.L."/>
            <person name="Kruys A."/>
            <person name="Hutchinson M.I."/>
            <person name="Powell A.J."/>
            <person name="Barry K."/>
            <person name="Miller A.N."/>
            <person name="Grigoriev I.V."/>
            <person name="Debuchy R."/>
            <person name="Gladieux P."/>
            <person name="Hiltunen Thoren M."/>
            <person name="Johannesson H."/>
        </authorList>
    </citation>
    <scope>NUCLEOTIDE SEQUENCE</scope>
    <source>
        <strain evidence="7">CBS 359.72</strain>
    </source>
</reference>
<feature type="region of interest" description="Disordered" evidence="5">
    <location>
        <begin position="1"/>
        <end position="68"/>
    </location>
</feature>
<dbReference type="Gene3D" id="3.30.60.190">
    <property type="match status" value="1"/>
</dbReference>
<evidence type="ECO:0000256" key="5">
    <source>
        <dbReference type="SAM" id="MobiDB-lite"/>
    </source>
</evidence>
<feature type="compositionally biased region" description="Pro residues" evidence="5">
    <location>
        <begin position="57"/>
        <end position="67"/>
    </location>
</feature>
<keyword evidence="2 4" id="KW-0863">Zinc-finger</keyword>
<evidence type="ECO:0000259" key="6">
    <source>
        <dbReference type="PROSITE" id="PS51083"/>
    </source>
</evidence>
<dbReference type="GO" id="GO:0005634">
    <property type="term" value="C:nucleus"/>
    <property type="evidence" value="ECO:0007669"/>
    <property type="project" value="TreeGrafter"/>
</dbReference>
<evidence type="ECO:0000256" key="4">
    <source>
        <dbReference type="PROSITE-ProRule" id="PRU00453"/>
    </source>
</evidence>
<dbReference type="PROSITE" id="PS00028">
    <property type="entry name" value="ZINC_FINGER_C2H2_1"/>
    <property type="match status" value="1"/>
</dbReference>
<dbReference type="InterPro" id="IPR051639">
    <property type="entry name" value="BCD1"/>
</dbReference>
<dbReference type="GO" id="GO:0048254">
    <property type="term" value="P:snoRNA localization"/>
    <property type="evidence" value="ECO:0007669"/>
    <property type="project" value="TreeGrafter"/>
</dbReference>
<feature type="region of interest" description="Disordered" evidence="5">
    <location>
        <begin position="95"/>
        <end position="128"/>
    </location>
</feature>
<dbReference type="SUPFAM" id="SSF144232">
    <property type="entry name" value="HIT/MYND zinc finger-like"/>
    <property type="match status" value="1"/>
</dbReference>
<dbReference type="PANTHER" id="PTHR13483">
    <property type="entry name" value="BOX C_D SNORNA PROTEIN 1-RELATED"/>
    <property type="match status" value="1"/>
</dbReference>
<dbReference type="GO" id="GO:0000463">
    <property type="term" value="P:maturation of LSU-rRNA from tricistronic rRNA transcript (SSU-rRNA, 5.8S rRNA, LSU-rRNA)"/>
    <property type="evidence" value="ECO:0007669"/>
    <property type="project" value="TreeGrafter"/>
</dbReference>
<evidence type="ECO:0000256" key="1">
    <source>
        <dbReference type="ARBA" id="ARBA00022723"/>
    </source>
</evidence>
<sequence>MSLGQGGNGSISAMPAAKSSNPALQSTMLGASSPELTAPPATDRAADPNPASDAESPSPPPKKPPPKLCGVCGAQPGKYKCPRCSMPYCSVACNKQHKENHPPDPPRPEPSPAPSKVQPDPAEDDPYSILLEHRDTFQHLFTKYSSLAAELTRIQETTLPPSDALNTSGGDIAASAARNRQQPWMRGNNRQQQPWTKDVGLRKGAEALRRARTDPSDTGDGVREFCELVKFLLNKKRESIEKVREEVAAEEARHIERLMREEGGR</sequence>
<keyword evidence="1" id="KW-0479">Metal-binding</keyword>
<keyword evidence="3" id="KW-0862">Zinc</keyword>
<dbReference type="GO" id="GO:0008270">
    <property type="term" value="F:zinc ion binding"/>
    <property type="evidence" value="ECO:0007669"/>
    <property type="project" value="UniProtKB-UniRule"/>
</dbReference>
<evidence type="ECO:0000313" key="8">
    <source>
        <dbReference type="Proteomes" id="UP001303647"/>
    </source>
</evidence>
<evidence type="ECO:0000313" key="7">
    <source>
        <dbReference type="EMBL" id="KAK4247104.1"/>
    </source>
</evidence>
<protein>
    <recommendedName>
        <fullName evidence="6">HIT-type domain-containing protein</fullName>
    </recommendedName>
</protein>
<feature type="domain" description="HIT-type" evidence="6">
    <location>
        <begin position="69"/>
        <end position="102"/>
    </location>
</feature>
<dbReference type="CDD" id="cd23024">
    <property type="entry name" value="zf-HIT_ZNHIT2-3"/>
    <property type="match status" value="1"/>
</dbReference>
<dbReference type="InterPro" id="IPR013087">
    <property type="entry name" value="Znf_C2H2_type"/>
</dbReference>